<keyword evidence="4" id="KW-0007">Acetylation</keyword>
<dbReference type="AlphaFoldDB" id="A0A0N5ATG5"/>
<dbReference type="PANTHER" id="PTHR10615">
    <property type="entry name" value="HISTONE ACETYLTRANSFERASE"/>
    <property type="match status" value="1"/>
</dbReference>
<keyword evidence="6" id="KW-0539">Nucleus</keyword>
<dbReference type="SUPFAM" id="SSF55729">
    <property type="entry name" value="Acyl-CoA N-acyltransferases (Nat)"/>
    <property type="match status" value="1"/>
</dbReference>
<dbReference type="Gene3D" id="2.30.30.140">
    <property type="match status" value="1"/>
</dbReference>
<dbReference type="GO" id="GO:0044545">
    <property type="term" value="C:NSL complex"/>
    <property type="evidence" value="ECO:0007669"/>
    <property type="project" value="TreeGrafter"/>
</dbReference>
<dbReference type="InterPro" id="IPR036388">
    <property type="entry name" value="WH-like_DNA-bd_sf"/>
</dbReference>
<evidence type="ECO:0000256" key="3">
    <source>
        <dbReference type="ARBA" id="ARBA00022679"/>
    </source>
</evidence>
<organism evidence="8 9">
    <name type="scientific">Syphacia muris</name>
    <dbReference type="NCBI Taxonomy" id="451379"/>
    <lineage>
        <taxon>Eukaryota</taxon>
        <taxon>Metazoa</taxon>
        <taxon>Ecdysozoa</taxon>
        <taxon>Nematoda</taxon>
        <taxon>Chromadorea</taxon>
        <taxon>Rhabditida</taxon>
        <taxon>Spirurina</taxon>
        <taxon>Oxyuridomorpha</taxon>
        <taxon>Oxyuroidea</taxon>
        <taxon>Oxyuridae</taxon>
        <taxon>Syphacia</taxon>
    </lineage>
</organism>
<dbReference type="InterPro" id="IPR016181">
    <property type="entry name" value="Acyl_CoA_acyltransferase"/>
</dbReference>
<dbReference type="Pfam" id="PF17772">
    <property type="entry name" value="zf-MYST"/>
    <property type="match status" value="1"/>
</dbReference>
<dbReference type="GO" id="GO:0046972">
    <property type="term" value="F:histone H4K16 acetyltransferase activity"/>
    <property type="evidence" value="ECO:0007669"/>
    <property type="project" value="TreeGrafter"/>
</dbReference>
<evidence type="ECO:0000256" key="4">
    <source>
        <dbReference type="ARBA" id="ARBA00022990"/>
    </source>
</evidence>
<dbReference type="WBParaSite" id="SMUV_0000812101-mRNA-1">
    <property type="protein sequence ID" value="SMUV_0000812101-mRNA-1"/>
    <property type="gene ID" value="SMUV_0000812101"/>
</dbReference>
<dbReference type="InterPro" id="IPR025995">
    <property type="entry name" value="Tudor-knot"/>
</dbReference>
<accession>A0A0N5ATG5</accession>
<sequence>MDLKSSFAQTFQLEVGTNCTVKHNKSFSRAATILESRINQETNIIEYYVHYDDTDHRLDEWVISDAVESLPVARPSTSECEGVVKLTRMQKRKFQRPVGAENDTAISESREKKAKVKRIERIMYGGYLIDTWYYSPYPKEYEESSILYICDHCLKYMMFDHTYVRHRRDCRRIHPPGKEIYRDGLFALYEVHGNHVKSKLYCQCLCYLAKLFIDQKTIFCDLDSFMFYVLCETKDQKSTMVGYFSKEVGNIDDYNLACICILPPFQRSGYGKLLIQLSYELSKREGTVGSPEKPLSDLGKYSYRSYWTWALLEELKHAKKIKLEELSRTTGIHQDDIIECLSDLRMTEQWKGTPVLRITKTAIEKCYKIGLVKKPRLVLKPDLLIWKPPQS</sequence>
<evidence type="ECO:0000256" key="5">
    <source>
        <dbReference type="PIRSR" id="PIRSR602717-51"/>
    </source>
</evidence>
<dbReference type="GO" id="GO:0035267">
    <property type="term" value="C:NuA4 histone acetyltransferase complex"/>
    <property type="evidence" value="ECO:0007669"/>
    <property type="project" value="TreeGrafter"/>
</dbReference>
<comment type="catalytic activity">
    <reaction evidence="6">
        <text>L-lysyl-[protein] + acetyl-CoA = N(6)-acetyl-L-lysyl-[protein] + CoA + H(+)</text>
        <dbReference type="Rhea" id="RHEA:45948"/>
        <dbReference type="Rhea" id="RHEA-COMP:9752"/>
        <dbReference type="Rhea" id="RHEA-COMP:10731"/>
        <dbReference type="ChEBI" id="CHEBI:15378"/>
        <dbReference type="ChEBI" id="CHEBI:29969"/>
        <dbReference type="ChEBI" id="CHEBI:57287"/>
        <dbReference type="ChEBI" id="CHEBI:57288"/>
        <dbReference type="ChEBI" id="CHEBI:61930"/>
        <dbReference type="EC" id="2.3.1.48"/>
    </reaction>
</comment>
<evidence type="ECO:0000313" key="9">
    <source>
        <dbReference type="WBParaSite" id="SMUV_0000812101-mRNA-1"/>
    </source>
</evidence>
<dbReference type="FunFam" id="1.10.10.10:FF:000022">
    <property type="entry name" value="Histone acetyltransferase"/>
    <property type="match status" value="1"/>
</dbReference>
<evidence type="ECO:0000259" key="7">
    <source>
        <dbReference type="PROSITE" id="PS51726"/>
    </source>
</evidence>
<evidence type="ECO:0000256" key="6">
    <source>
        <dbReference type="RuleBase" id="RU361211"/>
    </source>
</evidence>
<dbReference type="EC" id="2.3.1.48" evidence="2 6"/>
<evidence type="ECO:0000313" key="8">
    <source>
        <dbReference type="Proteomes" id="UP000046393"/>
    </source>
</evidence>
<dbReference type="Gene3D" id="3.30.60.60">
    <property type="entry name" value="N-acetyl transferase-like"/>
    <property type="match status" value="1"/>
</dbReference>
<dbReference type="Proteomes" id="UP000046393">
    <property type="component" value="Unplaced"/>
</dbReference>
<dbReference type="Pfam" id="PF11717">
    <property type="entry name" value="Tudor-knot"/>
    <property type="match status" value="1"/>
</dbReference>
<dbReference type="PANTHER" id="PTHR10615:SF82">
    <property type="entry name" value="HISTONE ACETYLTRANSFERASE KAT8"/>
    <property type="match status" value="1"/>
</dbReference>
<feature type="active site" description="Proton donor/acceptor" evidence="5">
    <location>
        <position position="292"/>
    </location>
</feature>
<evidence type="ECO:0000256" key="2">
    <source>
        <dbReference type="ARBA" id="ARBA00013184"/>
    </source>
</evidence>
<dbReference type="InterPro" id="IPR050603">
    <property type="entry name" value="MYST_HAT"/>
</dbReference>
<dbReference type="Pfam" id="PF01853">
    <property type="entry name" value="MOZ_SAS"/>
    <property type="match status" value="1"/>
</dbReference>
<proteinExistence type="inferred from homology"/>
<dbReference type="InterPro" id="IPR016197">
    <property type="entry name" value="Chromo-like_dom_sf"/>
</dbReference>
<dbReference type="FunFam" id="3.30.60.60:FF:000001">
    <property type="entry name" value="Histone acetyltransferase"/>
    <property type="match status" value="1"/>
</dbReference>
<dbReference type="PROSITE" id="PS51726">
    <property type="entry name" value="MYST_HAT"/>
    <property type="match status" value="1"/>
</dbReference>
<dbReference type="GO" id="GO:0006355">
    <property type="term" value="P:regulation of DNA-templated transcription"/>
    <property type="evidence" value="ECO:0007669"/>
    <property type="project" value="InterPro"/>
</dbReference>
<reference evidence="9" key="1">
    <citation type="submission" date="2017-02" db="UniProtKB">
        <authorList>
            <consortium name="WormBaseParasite"/>
        </authorList>
    </citation>
    <scope>IDENTIFICATION</scope>
</reference>
<dbReference type="Gene3D" id="1.10.10.10">
    <property type="entry name" value="Winged helix-like DNA-binding domain superfamily/Winged helix DNA-binding domain"/>
    <property type="match status" value="1"/>
</dbReference>
<dbReference type="STRING" id="451379.A0A0N5ATG5"/>
<name>A0A0N5ATG5_9BILA</name>
<keyword evidence="3" id="KW-0808">Transferase</keyword>
<dbReference type="GO" id="GO:0005634">
    <property type="term" value="C:nucleus"/>
    <property type="evidence" value="ECO:0007669"/>
    <property type="project" value="UniProtKB-SubCell"/>
</dbReference>
<keyword evidence="8" id="KW-1185">Reference proteome</keyword>
<dbReference type="Gene3D" id="3.40.630.30">
    <property type="match status" value="1"/>
</dbReference>
<dbReference type="InterPro" id="IPR002717">
    <property type="entry name" value="HAT_MYST-type"/>
</dbReference>
<dbReference type="SUPFAM" id="SSF54160">
    <property type="entry name" value="Chromo domain-like"/>
    <property type="match status" value="1"/>
</dbReference>
<dbReference type="GO" id="GO:0072487">
    <property type="term" value="C:MSL complex"/>
    <property type="evidence" value="ECO:0007669"/>
    <property type="project" value="TreeGrafter"/>
</dbReference>
<comment type="subcellular location">
    <subcellularLocation>
        <location evidence="6">Nucleus</location>
    </subcellularLocation>
</comment>
<feature type="domain" description="MYST-type HAT" evidence="7">
    <location>
        <begin position="114"/>
        <end position="388"/>
    </location>
</feature>
<dbReference type="InterPro" id="IPR040706">
    <property type="entry name" value="Zf-MYST"/>
</dbReference>
<protein>
    <recommendedName>
        <fullName evidence="2 6">Histone acetyltransferase</fullName>
        <ecNumber evidence="2 6">2.3.1.48</ecNumber>
    </recommendedName>
</protein>
<comment type="similarity">
    <text evidence="1 6">Belongs to the MYST (SAS/MOZ) family.</text>
</comment>
<evidence type="ECO:0000256" key="1">
    <source>
        <dbReference type="ARBA" id="ARBA00010107"/>
    </source>
</evidence>